<name>A0A9X3WTH8_9BACI</name>
<dbReference type="Pfam" id="PF01408">
    <property type="entry name" value="GFO_IDH_MocA"/>
    <property type="match status" value="1"/>
</dbReference>
<dbReference type="PANTHER" id="PTHR43249">
    <property type="entry name" value="UDP-N-ACETYL-2-AMINO-2-DEOXY-D-GLUCURONATE OXIDASE"/>
    <property type="match status" value="1"/>
</dbReference>
<evidence type="ECO:0000313" key="3">
    <source>
        <dbReference type="EMBL" id="MDC3423134.1"/>
    </source>
</evidence>
<dbReference type="Gene3D" id="3.30.360.10">
    <property type="entry name" value="Dihydrodipicolinate Reductase, domain 2"/>
    <property type="match status" value="1"/>
</dbReference>
<dbReference type="RefSeq" id="WP_272434790.1">
    <property type="nucleotide sequence ID" value="NZ_JAMQKB010000001.1"/>
</dbReference>
<dbReference type="InterPro" id="IPR052515">
    <property type="entry name" value="Gfo/Idh/MocA_Oxidoreductase"/>
</dbReference>
<evidence type="ECO:0000313" key="4">
    <source>
        <dbReference type="Proteomes" id="UP001145050"/>
    </source>
</evidence>
<dbReference type="GO" id="GO:0000166">
    <property type="term" value="F:nucleotide binding"/>
    <property type="evidence" value="ECO:0007669"/>
    <property type="project" value="InterPro"/>
</dbReference>
<dbReference type="SUPFAM" id="SSF51735">
    <property type="entry name" value="NAD(P)-binding Rossmann-fold domains"/>
    <property type="match status" value="1"/>
</dbReference>
<dbReference type="InterPro" id="IPR000683">
    <property type="entry name" value="Gfo/Idh/MocA-like_OxRdtase_N"/>
</dbReference>
<dbReference type="Proteomes" id="UP001145050">
    <property type="component" value="Unassembled WGS sequence"/>
</dbReference>
<proteinExistence type="predicted"/>
<organism evidence="3 4">
    <name type="scientific">Terrihalobacillus insolitus</name>
    <dbReference type="NCBI Taxonomy" id="2950438"/>
    <lineage>
        <taxon>Bacteria</taxon>
        <taxon>Bacillati</taxon>
        <taxon>Bacillota</taxon>
        <taxon>Bacilli</taxon>
        <taxon>Bacillales</taxon>
        <taxon>Bacillaceae</taxon>
        <taxon>Terrihalobacillus</taxon>
    </lineage>
</organism>
<keyword evidence="4" id="KW-1185">Reference proteome</keyword>
<reference evidence="3" key="1">
    <citation type="submission" date="2022-06" db="EMBL/GenBank/DDBJ databases">
        <title>Aquibacillus sp. a new bacterium isolated from soil saline samples.</title>
        <authorList>
            <person name="Galisteo C."/>
            <person name="De La Haba R."/>
            <person name="Sanchez-Porro C."/>
            <person name="Ventosa A."/>
        </authorList>
    </citation>
    <scope>NUCLEOTIDE SEQUENCE</scope>
    <source>
        <strain evidence="3">3ASR75-11</strain>
    </source>
</reference>
<sequence>MENVQVAIIGIGAIAESVHLNYLQENDHVTVNALVDIDLERAASVAKKHDIPNVFQTIDELIEQTHTDAVLICTPNATHIPIAKKAAQHGIHVFIEKPIGIDLEAVNDYLTLTKEKNVITMVGMTHRFRRDVAILREYIDNGTFGNLYHVKAKLFRGRGTPQGWFTNKELSGGGALMDIGVHVLDLAWWLMGKQEVQSITGQTLTTFGNHETKYISAWTSKNKKLNADHVVNVDDFASAWIRFKNGAVINLEIAWAINGEQDDGVQLELFGD</sequence>
<accession>A0A9X3WTH8</accession>
<dbReference type="AlphaFoldDB" id="A0A9X3WTH8"/>
<feature type="domain" description="Gfo/Idh/MocA-like oxidoreductase N-terminal" evidence="1">
    <location>
        <begin position="5"/>
        <end position="123"/>
    </location>
</feature>
<feature type="domain" description="GFO/IDH/MocA-like oxidoreductase" evidence="2">
    <location>
        <begin position="135"/>
        <end position="271"/>
    </location>
</feature>
<gene>
    <name evidence="3" type="ORF">NC797_01255</name>
</gene>
<dbReference type="InterPro" id="IPR055170">
    <property type="entry name" value="GFO_IDH_MocA-like_dom"/>
</dbReference>
<dbReference type="Gene3D" id="3.40.50.720">
    <property type="entry name" value="NAD(P)-binding Rossmann-like Domain"/>
    <property type="match status" value="1"/>
</dbReference>
<evidence type="ECO:0000259" key="1">
    <source>
        <dbReference type="Pfam" id="PF01408"/>
    </source>
</evidence>
<dbReference type="Pfam" id="PF22725">
    <property type="entry name" value="GFO_IDH_MocA_C3"/>
    <property type="match status" value="1"/>
</dbReference>
<dbReference type="EMBL" id="JAMQKB010000001">
    <property type="protein sequence ID" value="MDC3423134.1"/>
    <property type="molecule type" value="Genomic_DNA"/>
</dbReference>
<comment type="caution">
    <text evidence="3">The sequence shown here is derived from an EMBL/GenBank/DDBJ whole genome shotgun (WGS) entry which is preliminary data.</text>
</comment>
<protein>
    <submittedName>
        <fullName evidence="3">Gfo/Idh/MocA family oxidoreductase</fullName>
    </submittedName>
</protein>
<dbReference type="InterPro" id="IPR036291">
    <property type="entry name" value="NAD(P)-bd_dom_sf"/>
</dbReference>
<dbReference type="PANTHER" id="PTHR43249:SF1">
    <property type="entry name" value="D-GLUCOSIDE 3-DEHYDROGENASE"/>
    <property type="match status" value="1"/>
</dbReference>
<evidence type="ECO:0000259" key="2">
    <source>
        <dbReference type="Pfam" id="PF22725"/>
    </source>
</evidence>
<dbReference type="SUPFAM" id="SSF55347">
    <property type="entry name" value="Glyceraldehyde-3-phosphate dehydrogenase-like, C-terminal domain"/>
    <property type="match status" value="1"/>
</dbReference>